<dbReference type="GO" id="GO:0016740">
    <property type="term" value="F:transferase activity"/>
    <property type="evidence" value="ECO:0007669"/>
    <property type="project" value="UniProtKB-KW"/>
</dbReference>
<accession>I4APK7</accession>
<dbReference type="Gene3D" id="3.30.420.40">
    <property type="match status" value="2"/>
</dbReference>
<gene>
    <name evidence="4" type="ordered locus">Fleli_3574</name>
</gene>
<dbReference type="InterPro" id="IPR038152">
    <property type="entry name" value="Carbam_trans_C_sf"/>
</dbReference>
<dbReference type="InterPro" id="IPR051338">
    <property type="entry name" value="NodU/CmcH_Carbamoyltrnsfr"/>
</dbReference>
<dbReference type="HOGENOM" id="CLU_014411_2_0_10"/>
<dbReference type="PATRIC" id="fig|880071.3.peg.3580"/>
<dbReference type="STRING" id="880071.Fleli_3574"/>
<evidence type="ECO:0000259" key="3">
    <source>
        <dbReference type="Pfam" id="PF16861"/>
    </source>
</evidence>
<dbReference type="Gene3D" id="3.90.870.20">
    <property type="entry name" value="Carbamoyltransferase, C-terminal domain"/>
    <property type="match status" value="1"/>
</dbReference>
<name>I4APK7_BERLS</name>
<proteinExistence type="inferred from homology"/>
<dbReference type="RefSeq" id="WP_014799317.1">
    <property type="nucleotide sequence ID" value="NC_018018.1"/>
</dbReference>
<sequence length="583" mass="65490">MYILGLNAYHGDSSACILKDGILIAATEEERIRRVKHWAGFPIEAIKFCLEEAGISIEEVDYITISRDPSANLQKKILHTIKKGVSLNTLVSRFTNSRKVSNVKEELSNALNIPTSKIKAEVKNVEHHRSHLASAFFVSPFEEAALLSIDGFGDFTSTMTGTGKGNQISVLDTVIYPHSLGIFYTSFTQYLGFDKYGDEYKVMGLAPYGEPTYLKELEDVIHLLPNGLFELNTAYFKHAKEGVTMAWEGGYPSIESIFSDKMIEKFGKLRTKEDELTQDHINLATSVQRMTEKVIFHILNHLHKKTGLDNLCVAGGVAQNSVANGKILENTPFKKVYVPSAGHDAGTALGSALYFYNHELKKPRVEPIWHAYTGSNFSDEEMETILKHEKANTEIAKDIQYLVLSDDELYKTVTDSILDAGVIGWFQGSAEFGPRALGNRSILVDPRRTDAKELLNEKIKRRESFRPFAPSILEEYVEEYFEGADKVPFMEKVYPIKKEKHSVIPAVTHVDGTGRLQTVSASTNPRYHKLIDTFREKTGIPVLLNTSFNENEPIVNTPQEALNCFLRTKMDILVLGNIVVRRK</sequence>
<dbReference type="InterPro" id="IPR031730">
    <property type="entry name" value="Carbam_trans_C"/>
</dbReference>
<evidence type="ECO:0000259" key="2">
    <source>
        <dbReference type="Pfam" id="PF02543"/>
    </source>
</evidence>
<dbReference type="EMBL" id="CP003345">
    <property type="protein sequence ID" value="AFM05892.1"/>
    <property type="molecule type" value="Genomic_DNA"/>
</dbReference>
<dbReference type="Pfam" id="PF02543">
    <property type="entry name" value="Carbam_trans_N"/>
    <property type="match status" value="1"/>
</dbReference>
<evidence type="ECO:0000256" key="1">
    <source>
        <dbReference type="ARBA" id="ARBA00006129"/>
    </source>
</evidence>
<dbReference type="KEGG" id="fli:Fleli_3574"/>
<dbReference type="eggNOG" id="COG2192">
    <property type="taxonomic scope" value="Bacteria"/>
</dbReference>
<dbReference type="PANTHER" id="PTHR34847">
    <property type="entry name" value="NODULATION PROTEIN U"/>
    <property type="match status" value="1"/>
</dbReference>
<comment type="similarity">
    <text evidence="1">Belongs to the NodU/CmcH family.</text>
</comment>
<dbReference type="CDD" id="cd24098">
    <property type="entry name" value="ASKHA_NBD_TobZ_N"/>
    <property type="match status" value="1"/>
</dbReference>
<dbReference type="Pfam" id="PF16861">
    <property type="entry name" value="Carbam_trans_C"/>
    <property type="match status" value="1"/>
</dbReference>
<keyword evidence="5" id="KW-1185">Reference proteome</keyword>
<reference evidence="5" key="1">
    <citation type="submission" date="2012-06" db="EMBL/GenBank/DDBJ databases">
        <title>The complete genome of Flexibacter litoralis DSM 6794.</title>
        <authorList>
            <person name="Lucas S."/>
            <person name="Copeland A."/>
            <person name="Lapidus A."/>
            <person name="Glavina del Rio T."/>
            <person name="Dalin E."/>
            <person name="Tice H."/>
            <person name="Bruce D."/>
            <person name="Goodwin L."/>
            <person name="Pitluck S."/>
            <person name="Peters L."/>
            <person name="Ovchinnikova G."/>
            <person name="Lu M."/>
            <person name="Kyrpides N."/>
            <person name="Mavromatis K."/>
            <person name="Ivanova N."/>
            <person name="Brettin T."/>
            <person name="Detter J.C."/>
            <person name="Han C."/>
            <person name="Larimer F."/>
            <person name="Land M."/>
            <person name="Hauser L."/>
            <person name="Markowitz V."/>
            <person name="Cheng J.-F."/>
            <person name="Hugenholtz P."/>
            <person name="Woyke T."/>
            <person name="Wu D."/>
            <person name="Spring S."/>
            <person name="Lang E."/>
            <person name="Kopitz M."/>
            <person name="Brambilla E."/>
            <person name="Klenk H.-P."/>
            <person name="Eisen J.A."/>
        </authorList>
    </citation>
    <scope>NUCLEOTIDE SEQUENCE [LARGE SCALE GENOMIC DNA]</scope>
    <source>
        <strain evidence="5">ATCC 23117 / DSM 6794 / NBRC 15988 / NCIMB 1366 / Sio-4</strain>
    </source>
</reference>
<organism evidence="4 5">
    <name type="scientific">Bernardetia litoralis (strain ATCC 23117 / DSM 6794 / NBRC 15988 / NCIMB 1366 / Fx l1 / Sio-4)</name>
    <name type="common">Flexibacter litoralis</name>
    <dbReference type="NCBI Taxonomy" id="880071"/>
    <lineage>
        <taxon>Bacteria</taxon>
        <taxon>Pseudomonadati</taxon>
        <taxon>Bacteroidota</taxon>
        <taxon>Cytophagia</taxon>
        <taxon>Cytophagales</taxon>
        <taxon>Bernardetiaceae</taxon>
        <taxon>Bernardetia</taxon>
    </lineage>
</organism>
<evidence type="ECO:0000313" key="4">
    <source>
        <dbReference type="EMBL" id="AFM05892.1"/>
    </source>
</evidence>
<dbReference type="OrthoDB" id="9780777at2"/>
<dbReference type="PANTHER" id="PTHR34847:SF1">
    <property type="entry name" value="NODULATION PROTEIN U"/>
    <property type="match status" value="1"/>
</dbReference>
<feature type="domain" description="Carbamoyltransferase" evidence="2">
    <location>
        <begin position="3"/>
        <end position="353"/>
    </location>
</feature>
<protein>
    <submittedName>
        <fullName evidence="4">Putative carbamoyl transferase, NodU family</fullName>
    </submittedName>
</protein>
<dbReference type="Proteomes" id="UP000006054">
    <property type="component" value="Chromosome"/>
</dbReference>
<keyword evidence="4" id="KW-0808">Transferase</keyword>
<feature type="domain" description="Carbamoyltransferase C-terminal" evidence="3">
    <location>
        <begin position="416"/>
        <end position="582"/>
    </location>
</feature>
<dbReference type="SUPFAM" id="SSF53067">
    <property type="entry name" value="Actin-like ATPase domain"/>
    <property type="match status" value="1"/>
</dbReference>
<dbReference type="AlphaFoldDB" id="I4APK7"/>
<dbReference type="InterPro" id="IPR043129">
    <property type="entry name" value="ATPase_NBD"/>
</dbReference>
<evidence type="ECO:0000313" key="5">
    <source>
        <dbReference type="Proteomes" id="UP000006054"/>
    </source>
</evidence>
<dbReference type="InterPro" id="IPR003696">
    <property type="entry name" value="Carbtransf_dom"/>
</dbReference>